<evidence type="ECO:0000256" key="2">
    <source>
        <dbReference type="SAM" id="MobiDB-lite"/>
    </source>
</evidence>
<name>A0A5J4WU69_9EUKA</name>
<feature type="coiled-coil region" evidence="1">
    <location>
        <begin position="2024"/>
        <end position="2062"/>
    </location>
</feature>
<dbReference type="PANTHER" id="PTHR42264">
    <property type="entry name" value="EPHRIN_REC_LIKE DOMAIN-CONTAINING PROTEIN"/>
    <property type="match status" value="1"/>
</dbReference>
<feature type="region of interest" description="Disordered" evidence="2">
    <location>
        <begin position="546"/>
        <end position="576"/>
    </location>
</feature>
<dbReference type="EMBL" id="SNRW01001063">
    <property type="protein sequence ID" value="KAA6397965.1"/>
    <property type="molecule type" value="Genomic_DNA"/>
</dbReference>
<feature type="compositionally biased region" description="Polar residues" evidence="2">
    <location>
        <begin position="305"/>
        <end position="317"/>
    </location>
</feature>
<feature type="region of interest" description="Disordered" evidence="2">
    <location>
        <begin position="1901"/>
        <end position="1926"/>
    </location>
</feature>
<sequence length="2283" mass="260759">PNDQNQQQHNILPLSAALHIRDCARDLFFLLLPPTGISFFFEHLLPANLYEPTLLPGAAAHPAQSNRVCLADFGGSNDIGRCPLRPSVIAHGKNELWHDEDAKGDERAEFDNFLSYMMSKKDMTALPPAAQERGNSYPPPFPLISPVDLQYRSPVQQNTQPISNITQTTAIYQPPPSSDLWHEPLYLLTPFVLPPRSKWAMASPYFYYYDMSPGAFVHNRGQGTYGGSKSLNSVVAQEYSLSALNKGSYEVQNNWRTKLRVGDMNQSMIGIESLKTLDGQRGSWSSSSWWGGLNDVSSSQMQNISEGQYKDQSQGNSIDKKKTNAITLLNPQEDRKRSIGWDILTEEEKKKERSSSIHALYERSEGIVATSRIIGISWYDLQRQHNWERQERKKLNASANGLTERDNNGIVTHGYINLDGSNRAINDVSYLEENQIVIKMKKKADIQHRPFTIPVTASLAASFFSSTSLYKQLLYEVPNEYEEQEATVKQIESGEADWGKSKLHQFGEGDLYGESVTLRLKHSSNAVLYTNAETILEDAAVHKERAKRRRRQAGSNKGLGNQDKEDDDYFSDDRSRNEQGSIKVSVNLRKFFDDYLLVRLEKERQNDEVIMTIDTDSDEDEYSLSESNEFDIDELLKQDEQDQKQQNTDKDIERKIILSSRALGRWKQRRNRIKLGIVEDGEKFKAIRRASDLMSKDKLIEGLEIDNLAIQKGDRNELKHEIRRLSEIRRKLYSLDSNPLSPSLQQLQQPPLQLSSSSCPYFPINAGAFWAVYDSNFFSPALIWGDQERNELIMHITKEMIIFANKGGGWDDGSGLWRNQLTSQMFQNQTSQTTQESDLNFAGSFPAQTTFTFSSPSVPLPSAQIIAYNSHLPVFAPTVRSTTNGYYTMQFQSTFPTQTSSFTHLQYKSMDDHIFIGGFYADLLLCEYEPVLYMRPLESLDHDNRIDYLCYKQDDRDNQLQQQQQQQIQSQEIKLPVMDAGDDCSRFAVYLFALSDPVNFIKELQQRIQLESSSLEAIIEFTPTFVQIISFYYSQSQTGSQPRTIFSKATVQSNQSFSPSLPAFIQFSIKIRQSLVTIVILIRLFVAIIRLYPHARQAVNIEQLLRIEYDCVASATSLIQSISEIFSQSPSTGNSKASEKYQFPFLFQPLQIDYYSETKKFTGQGSNANAFILSEKSIQFNQLTFTLGVAKILLAFIIKIASGGLSALHTLIRTSSRRLNIFIQQGGVQLLPSLFSLIPTVVLLLGVKQQGNNKIRQDNISDISSALISANSQIPQAIISRFEIVHPLYNLGNDSSSCKLYLKSLLSTPIALKEALQLIQGLGQTLTILHTRPNFPISIGRRHCYAKNILRARRARKEICFRRRAILEEKYQIEAKINKMKAEDRTLQQNSIQGDKTLQRLIYGCTSVDLKKKEQKQRLDITNPEVQKQLISPKGQSLCFELGLQQRHQRQIREKELQFLRQQVEDSAEKDGKINIPVSTILSLPCDIFPSKKRNEMIWGRLDQKENNINEIEMKKQASSSQNILQLIKRKDKRYNKIQLKSKNVKIGIQSEVGKLEAMVEQLNCGEVCSACFLMNHLHNLEEEEKKLNKQSLNKSTLGSFDKTWKVTIEEDLEQFENENMYGVLYFDEEDECEQRSSARKQAIETIRSKHRQDMIEWSRNKTKQKESRKNRPEIVVLAEKILLNDKLLVDNQINLLQTDNLNFINTAGPEMMGVNINKEDQEVDDEINFNEQRLGQDKYVDNWHVDKSQQTQKFSGESAQEEGQSTTSVNASNVKNQQALLNVEDEYQYSYGESSEDEVATEKNNTNQYQTDLELLQRNNSYEEQLQQNQQEWSQQTPYSTTSNQFIKPTQFRTSIRGLASLGKGIQIMPTSYPQTQQLPHSFLSQQTTQQSIISLLDYDDNDDDLYPQQGRSQASHQSPVKGQQFNVQTSTSALYETQGERNQMQNNQANTQQIQDFNLNNSATGEIQQQQQLVGDRSDSQSWGYWGESGRGGRGAMVNALFLQYPLSFDTQIGSQQIIYPIARARIEQEEIEMEKQILTEELEQKAQQAKNRQEKENNSGENIQQWVPDRDAVSFSLYALDIASGLLKVSPQTWGAWGDFRSIKNDFIQERLLRDRKLNSDGENSPNLPPPFMLNLIGRCLLTPSLSIRNFAARLILEMFYADKYIDPSLRAQNQAERACLEPFIMFALRYGSGRIQNRLVQQKGNEVGSFQGSEIIALLKYLVVLAIIHFKEEEKQVQLINLKQQNNSKSEDKFSRILNSILPQTIGAKILLQNAIRWN</sequence>
<organism evidence="3 4">
    <name type="scientific">Streblomastix strix</name>
    <dbReference type="NCBI Taxonomy" id="222440"/>
    <lineage>
        <taxon>Eukaryota</taxon>
        <taxon>Metamonada</taxon>
        <taxon>Preaxostyla</taxon>
        <taxon>Oxymonadida</taxon>
        <taxon>Streblomastigidae</taxon>
        <taxon>Streblomastix</taxon>
    </lineage>
</organism>
<feature type="coiled-coil region" evidence="1">
    <location>
        <begin position="1800"/>
        <end position="1833"/>
    </location>
</feature>
<accession>A0A5J4WU69</accession>
<reference evidence="3 4" key="1">
    <citation type="submission" date="2019-03" db="EMBL/GenBank/DDBJ databases">
        <title>Single cell metagenomics reveals metabolic interactions within the superorganism composed of flagellate Streblomastix strix and complex community of Bacteroidetes bacteria on its surface.</title>
        <authorList>
            <person name="Treitli S.C."/>
            <person name="Kolisko M."/>
            <person name="Husnik F."/>
            <person name="Keeling P."/>
            <person name="Hampl V."/>
        </authorList>
    </citation>
    <scope>NUCLEOTIDE SEQUENCE [LARGE SCALE GENOMIC DNA]</scope>
    <source>
        <strain evidence="3">ST1C</strain>
    </source>
</reference>
<comment type="caution">
    <text evidence="3">The sequence shown here is derived from an EMBL/GenBank/DDBJ whole genome shotgun (WGS) entry which is preliminary data.</text>
</comment>
<feature type="non-terminal residue" evidence="3">
    <location>
        <position position="1"/>
    </location>
</feature>
<evidence type="ECO:0000313" key="4">
    <source>
        <dbReference type="Proteomes" id="UP000324800"/>
    </source>
</evidence>
<feature type="compositionally biased region" description="Polar residues" evidence="2">
    <location>
        <begin position="1911"/>
        <end position="1926"/>
    </location>
</feature>
<dbReference type="Proteomes" id="UP000324800">
    <property type="component" value="Unassembled WGS sequence"/>
</dbReference>
<evidence type="ECO:0000256" key="1">
    <source>
        <dbReference type="SAM" id="Coils"/>
    </source>
</evidence>
<proteinExistence type="predicted"/>
<protein>
    <submittedName>
        <fullName evidence="3">Uncharacterized protein</fullName>
    </submittedName>
</protein>
<feature type="region of interest" description="Disordered" evidence="2">
    <location>
        <begin position="1751"/>
        <end position="1776"/>
    </location>
</feature>
<feature type="region of interest" description="Disordered" evidence="2">
    <location>
        <begin position="305"/>
        <end position="325"/>
    </location>
</feature>
<keyword evidence="1" id="KW-0175">Coiled coil</keyword>
<gene>
    <name evidence="3" type="ORF">EZS28_006512</name>
</gene>
<evidence type="ECO:0000313" key="3">
    <source>
        <dbReference type="EMBL" id="KAA6397965.1"/>
    </source>
</evidence>